<proteinExistence type="predicted"/>
<keyword evidence="3" id="KW-1185">Reference proteome</keyword>
<comment type="caution">
    <text evidence="2">The sequence shown here is derived from an EMBL/GenBank/DDBJ whole genome shotgun (WGS) entry which is preliminary data.</text>
</comment>
<feature type="compositionally biased region" description="Basic residues" evidence="1">
    <location>
        <begin position="16"/>
        <end position="25"/>
    </location>
</feature>
<dbReference type="AlphaFoldDB" id="A0AAV4BBP2"/>
<dbReference type="Proteomes" id="UP000735302">
    <property type="component" value="Unassembled WGS sequence"/>
</dbReference>
<name>A0AAV4BBP2_9GAST</name>
<gene>
    <name evidence="2" type="ORF">PoB_004346000</name>
</gene>
<dbReference type="EMBL" id="BLXT01004727">
    <property type="protein sequence ID" value="GFO16955.1"/>
    <property type="molecule type" value="Genomic_DNA"/>
</dbReference>
<reference evidence="2 3" key="1">
    <citation type="journal article" date="2021" name="Elife">
        <title>Chloroplast acquisition without the gene transfer in kleptoplastic sea slugs, Plakobranchus ocellatus.</title>
        <authorList>
            <person name="Maeda T."/>
            <person name="Takahashi S."/>
            <person name="Yoshida T."/>
            <person name="Shimamura S."/>
            <person name="Takaki Y."/>
            <person name="Nagai Y."/>
            <person name="Toyoda A."/>
            <person name="Suzuki Y."/>
            <person name="Arimoto A."/>
            <person name="Ishii H."/>
            <person name="Satoh N."/>
            <person name="Nishiyama T."/>
            <person name="Hasebe M."/>
            <person name="Maruyama T."/>
            <person name="Minagawa J."/>
            <person name="Obokata J."/>
            <person name="Shigenobu S."/>
        </authorList>
    </citation>
    <scope>NUCLEOTIDE SEQUENCE [LARGE SCALE GENOMIC DNA]</scope>
</reference>
<accession>A0AAV4BBP2</accession>
<feature type="region of interest" description="Disordered" evidence="1">
    <location>
        <begin position="1"/>
        <end position="26"/>
    </location>
</feature>
<evidence type="ECO:0000313" key="2">
    <source>
        <dbReference type="EMBL" id="GFO16955.1"/>
    </source>
</evidence>
<protein>
    <submittedName>
        <fullName evidence="2">Uncharacterized protein</fullName>
    </submittedName>
</protein>
<evidence type="ECO:0000256" key="1">
    <source>
        <dbReference type="SAM" id="MobiDB-lite"/>
    </source>
</evidence>
<sequence>MGGGMVTETDDMGKIRGGKRRRGKKTTLDSACNCRRSKRESCCNGFLFIRFQRRSKFFCYGNGYNSDIEAVPSFPVITEVCSIPAAPRKTEDLFRAAVRRVFYRKIKLMKAQKNRIAQTNFNKLNN</sequence>
<organism evidence="2 3">
    <name type="scientific">Plakobranchus ocellatus</name>
    <dbReference type="NCBI Taxonomy" id="259542"/>
    <lineage>
        <taxon>Eukaryota</taxon>
        <taxon>Metazoa</taxon>
        <taxon>Spiralia</taxon>
        <taxon>Lophotrochozoa</taxon>
        <taxon>Mollusca</taxon>
        <taxon>Gastropoda</taxon>
        <taxon>Heterobranchia</taxon>
        <taxon>Euthyneura</taxon>
        <taxon>Panpulmonata</taxon>
        <taxon>Sacoglossa</taxon>
        <taxon>Placobranchoidea</taxon>
        <taxon>Plakobranchidae</taxon>
        <taxon>Plakobranchus</taxon>
    </lineage>
</organism>
<evidence type="ECO:0000313" key="3">
    <source>
        <dbReference type="Proteomes" id="UP000735302"/>
    </source>
</evidence>